<name>A0A1G1V5D8_9BACT</name>
<sequence>MDNKSLKQLRDMMALEIKNALRLLTSQQSTTNHKLDLVYERLEKVEEILEEHTEKLDAQTIDIHHLQDDVKGLWDWTKELKERQERRFKEIREDLGLTP</sequence>
<dbReference type="EMBL" id="MHCA01000053">
    <property type="protein sequence ID" value="OGY10604.1"/>
    <property type="molecule type" value="Genomic_DNA"/>
</dbReference>
<evidence type="ECO:0000256" key="1">
    <source>
        <dbReference type="SAM" id="Coils"/>
    </source>
</evidence>
<gene>
    <name evidence="2" type="ORF">A3F61_03910</name>
</gene>
<dbReference type="STRING" id="1797517.A3F61_03910"/>
<comment type="caution">
    <text evidence="2">The sequence shown here is derived from an EMBL/GenBank/DDBJ whole genome shotgun (WGS) entry which is preliminary data.</text>
</comment>
<dbReference type="AlphaFoldDB" id="A0A1G1V5D8"/>
<feature type="coiled-coil region" evidence="1">
    <location>
        <begin position="35"/>
        <end position="69"/>
    </location>
</feature>
<reference evidence="2 3" key="1">
    <citation type="journal article" date="2016" name="Nat. Commun.">
        <title>Thousands of microbial genomes shed light on interconnected biogeochemical processes in an aquifer system.</title>
        <authorList>
            <person name="Anantharaman K."/>
            <person name="Brown C.T."/>
            <person name="Hug L.A."/>
            <person name="Sharon I."/>
            <person name="Castelle C.J."/>
            <person name="Probst A.J."/>
            <person name="Thomas B.C."/>
            <person name="Singh A."/>
            <person name="Wilkins M.J."/>
            <person name="Karaoz U."/>
            <person name="Brodie E.L."/>
            <person name="Williams K.H."/>
            <person name="Hubbard S.S."/>
            <person name="Banfield J.F."/>
        </authorList>
    </citation>
    <scope>NUCLEOTIDE SEQUENCE [LARGE SCALE GENOMIC DNA]</scope>
</reference>
<dbReference type="Proteomes" id="UP000178272">
    <property type="component" value="Unassembled WGS sequence"/>
</dbReference>
<protein>
    <submittedName>
        <fullName evidence="2">Uncharacterized protein</fullName>
    </submittedName>
</protein>
<accession>A0A1G1V5D8</accession>
<proteinExistence type="predicted"/>
<evidence type="ECO:0000313" key="3">
    <source>
        <dbReference type="Proteomes" id="UP000178272"/>
    </source>
</evidence>
<keyword evidence="1" id="KW-0175">Coiled coil</keyword>
<organism evidence="2 3">
    <name type="scientific">Candidatus Blackburnbacteria bacterium RIFCSPHIGHO2_12_FULL_41_13b</name>
    <dbReference type="NCBI Taxonomy" id="1797517"/>
    <lineage>
        <taxon>Bacteria</taxon>
        <taxon>Candidatus Blackburniibacteriota</taxon>
    </lineage>
</organism>
<evidence type="ECO:0000313" key="2">
    <source>
        <dbReference type="EMBL" id="OGY10604.1"/>
    </source>
</evidence>